<reference evidence="1" key="1">
    <citation type="submission" date="2022-04" db="EMBL/GenBank/DDBJ databases">
        <title>Hymenobacter sp. isolated from the air.</title>
        <authorList>
            <person name="Won M."/>
            <person name="Lee C.-M."/>
            <person name="Woen H.-Y."/>
            <person name="Kwon S.-W."/>
        </authorList>
    </citation>
    <scope>NUCLEOTIDE SEQUENCE</scope>
    <source>
        <strain evidence="1">5116S-3</strain>
    </source>
</reference>
<keyword evidence="2" id="KW-1185">Reference proteome</keyword>
<dbReference type="InterPro" id="IPR011990">
    <property type="entry name" value="TPR-like_helical_dom_sf"/>
</dbReference>
<dbReference type="KEGG" id="hcu:MUN79_18985"/>
<gene>
    <name evidence="1" type="ORF">MUN79_18985</name>
</gene>
<dbReference type="AlphaFoldDB" id="A0A8T9PZY5"/>
<dbReference type="Proteomes" id="UP000831796">
    <property type="component" value="Chromosome"/>
</dbReference>
<evidence type="ECO:0000313" key="1">
    <source>
        <dbReference type="EMBL" id="UOQ70764.1"/>
    </source>
</evidence>
<dbReference type="SUPFAM" id="SSF48452">
    <property type="entry name" value="TPR-like"/>
    <property type="match status" value="1"/>
</dbReference>
<organism evidence="1 2">
    <name type="scientific">Hymenobacter cellulosilyticus</name>
    <dbReference type="NCBI Taxonomy" id="2932248"/>
    <lineage>
        <taxon>Bacteria</taxon>
        <taxon>Pseudomonadati</taxon>
        <taxon>Bacteroidota</taxon>
        <taxon>Cytophagia</taxon>
        <taxon>Cytophagales</taxon>
        <taxon>Hymenobacteraceae</taxon>
        <taxon>Hymenobacter</taxon>
    </lineage>
</organism>
<protein>
    <recommendedName>
        <fullName evidence="3">Tetratricopeptide repeat protein</fullName>
    </recommendedName>
</protein>
<dbReference type="EMBL" id="CP095046">
    <property type="protein sequence ID" value="UOQ70764.1"/>
    <property type="molecule type" value="Genomic_DNA"/>
</dbReference>
<evidence type="ECO:0000313" key="2">
    <source>
        <dbReference type="Proteomes" id="UP000831796"/>
    </source>
</evidence>
<evidence type="ECO:0008006" key="3">
    <source>
        <dbReference type="Google" id="ProtNLM"/>
    </source>
</evidence>
<accession>A0A8T9PZY5</accession>
<proteinExistence type="predicted"/>
<sequence>MALLFSACSSPSPSTTPITKEAALVRITEQLAALSPVLKQTLEHSPVRRFHYVDKSEVSEAKPLEEAALTLSESPDLLNTLTETTLIAVSTGSTPDKAIRIDQLKALLQTHPNLDLGWLWLSSLQQDYTQAEASLSKAIALNGQVGYYYRRRALLYSLLKNYSAAERDSQQALKLYHDRTKVYSELADTYAMMEDDQRFAETSDLRLAELQSQLARIEKTNQRDWMQQDSIRRLREEIGYGHLSKAMHFIERRNQPAIGCVDLAKAATYGVEEATALQKRYCR</sequence>
<dbReference type="RefSeq" id="WP_244674182.1">
    <property type="nucleotide sequence ID" value="NZ_CP095046.1"/>
</dbReference>
<name>A0A8T9PZY5_9BACT</name>
<dbReference type="Gene3D" id="1.25.40.10">
    <property type="entry name" value="Tetratricopeptide repeat domain"/>
    <property type="match status" value="1"/>
</dbReference>